<dbReference type="Pfam" id="PF00359">
    <property type="entry name" value="PTS_EIIA_2"/>
    <property type="match status" value="1"/>
</dbReference>
<dbReference type="Gene3D" id="1.10.1790.10">
    <property type="entry name" value="PRD domain"/>
    <property type="match status" value="1"/>
</dbReference>
<dbReference type="Proteomes" id="UP000030401">
    <property type="component" value="Unassembled WGS sequence"/>
</dbReference>
<dbReference type="PROSITE" id="PS51099">
    <property type="entry name" value="PTS_EIIB_TYPE_2"/>
    <property type="match status" value="1"/>
</dbReference>
<dbReference type="GO" id="GO:0006355">
    <property type="term" value="P:regulation of DNA-templated transcription"/>
    <property type="evidence" value="ECO:0007669"/>
    <property type="project" value="InterPro"/>
</dbReference>
<dbReference type="InterPro" id="IPR050661">
    <property type="entry name" value="BglG_antiterminators"/>
</dbReference>
<dbReference type="SUPFAM" id="SSF55804">
    <property type="entry name" value="Phoshotransferase/anion transport protein"/>
    <property type="match status" value="1"/>
</dbReference>
<proteinExistence type="predicted"/>
<dbReference type="GO" id="GO:0008982">
    <property type="term" value="F:protein-N(PI)-phosphohistidine-sugar phosphotransferase activity"/>
    <property type="evidence" value="ECO:0007669"/>
    <property type="project" value="InterPro"/>
</dbReference>
<feature type="domain" description="PTS EIIA type-2" evidence="6">
    <location>
        <begin position="499"/>
        <end position="637"/>
    </location>
</feature>
<evidence type="ECO:0000313" key="9">
    <source>
        <dbReference type="EMBL" id="KGX86074.1"/>
    </source>
</evidence>
<evidence type="ECO:0000313" key="10">
    <source>
        <dbReference type="Proteomes" id="UP000030401"/>
    </source>
</evidence>
<dbReference type="InterPro" id="IPR007737">
    <property type="entry name" value="Mga_HTH"/>
</dbReference>
<dbReference type="Gene3D" id="1.10.10.10">
    <property type="entry name" value="Winged helix-like DNA-binding domain superfamily/Winged helix DNA-binding domain"/>
    <property type="match status" value="1"/>
</dbReference>
<keyword evidence="5" id="KW-0804">Transcription</keyword>
<keyword evidence="4" id="KW-0010">Activator</keyword>
<comment type="caution">
    <text evidence="9">The sequence shown here is derived from an EMBL/GenBank/DDBJ whole genome shotgun (WGS) entry which is preliminary data.</text>
</comment>
<evidence type="ECO:0000256" key="5">
    <source>
        <dbReference type="ARBA" id="ARBA00023163"/>
    </source>
</evidence>
<dbReference type="InterPro" id="IPR036634">
    <property type="entry name" value="PRD_sf"/>
</dbReference>
<feature type="domain" description="PRD" evidence="8">
    <location>
        <begin position="286"/>
        <end position="389"/>
    </location>
</feature>
<dbReference type="OrthoDB" id="369398at2"/>
<evidence type="ECO:0000259" key="7">
    <source>
        <dbReference type="PROSITE" id="PS51099"/>
    </source>
</evidence>
<evidence type="ECO:0000256" key="1">
    <source>
        <dbReference type="ARBA" id="ARBA00022679"/>
    </source>
</evidence>
<dbReference type="InterPro" id="IPR013011">
    <property type="entry name" value="PTS_EIIB_2"/>
</dbReference>
<dbReference type="InterPro" id="IPR036390">
    <property type="entry name" value="WH_DNA-bd_sf"/>
</dbReference>
<evidence type="ECO:0000256" key="2">
    <source>
        <dbReference type="ARBA" id="ARBA00022737"/>
    </source>
</evidence>
<evidence type="ECO:0000256" key="4">
    <source>
        <dbReference type="ARBA" id="ARBA00023159"/>
    </source>
</evidence>
<gene>
    <name evidence="9" type="ORF">N784_05800</name>
</gene>
<accession>A0A0A5G227</accession>
<dbReference type="CDD" id="cd05568">
    <property type="entry name" value="PTS_IIB_bgl_like"/>
    <property type="match status" value="1"/>
</dbReference>
<reference evidence="9 10" key="1">
    <citation type="submission" date="2013-08" db="EMBL/GenBank/DDBJ databases">
        <authorList>
            <person name="Huang J."/>
            <person name="Wang G."/>
        </authorList>
    </citation>
    <scope>NUCLEOTIDE SEQUENCE [LARGE SCALE GENOMIC DNA]</scope>
    <source>
        <strain evidence="9 10">JSM 072002</strain>
    </source>
</reference>
<dbReference type="SUPFAM" id="SSF46785">
    <property type="entry name" value="Winged helix' DNA-binding domain"/>
    <property type="match status" value="1"/>
</dbReference>
<dbReference type="RefSeq" id="WP_052127265.1">
    <property type="nucleotide sequence ID" value="NZ_AVPG01000016.1"/>
</dbReference>
<evidence type="ECO:0000259" key="8">
    <source>
        <dbReference type="PROSITE" id="PS51372"/>
    </source>
</evidence>
<protein>
    <submittedName>
        <fullName evidence="9">Uncharacterized protein</fullName>
    </submittedName>
</protein>
<dbReference type="PROSITE" id="PS51372">
    <property type="entry name" value="PRD_2"/>
    <property type="match status" value="1"/>
</dbReference>
<name>A0A0A5G227_9BACI</name>
<dbReference type="InterPro" id="IPR002178">
    <property type="entry name" value="PTS_EIIA_type-2_dom"/>
</dbReference>
<dbReference type="PANTHER" id="PTHR30185:SF18">
    <property type="entry name" value="TRANSCRIPTIONAL REGULATOR MTLR"/>
    <property type="match status" value="1"/>
</dbReference>
<dbReference type="Pfam" id="PF00874">
    <property type="entry name" value="PRD"/>
    <property type="match status" value="1"/>
</dbReference>
<feature type="domain" description="PTS EIIB type-2" evidence="7">
    <location>
        <begin position="393"/>
        <end position="486"/>
    </location>
</feature>
<dbReference type="PROSITE" id="PS51094">
    <property type="entry name" value="PTS_EIIA_TYPE_2"/>
    <property type="match status" value="1"/>
</dbReference>
<dbReference type="InterPro" id="IPR011608">
    <property type="entry name" value="PRD"/>
</dbReference>
<dbReference type="InterPro" id="IPR036388">
    <property type="entry name" value="WH-like_DNA-bd_sf"/>
</dbReference>
<keyword evidence="3" id="KW-0805">Transcription regulation</keyword>
<keyword evidence="2" id="KW-0677">Repeat</keyword>
<dbReference type="GO" id="GO:0009401">
    <property type="term" value="P:phosphoenolpyruvate-dependent sugar phosphotransferase system"/>
    <property type="evidence" value="ECO:0007669"/>
    <property type="project" value="InterPro"/>
</dbReference>
<dbReference type="InterPro" id="IPR016152">
    <property type="entry name" value="PTrfase/Anion_transptr"/>
</dbReference>
<dbReference type="EMBL" id="AVPG01000016">
    <property type="protein sequence ID" value="KGX86074.1"/>
    <property type="molecule type" value="Genomic_DNA"/>
</dbReference>
<dbReference type="STRING" id="1385512.N784_05800"/>
<organism evidence="9 10">
    <name type="scientific">Pontibacillus litoralis JSM 072002</name>
    <dbReference type="NCBI Taxonomy" id="1385512"/>
    <lineage>
        <taxon>Bacteria</taxon>
        <taxon>Bacillati</taxon>
        <taxon>Bacillota</taxon>
        <taxon>Bacilli</taxon>
        <taxon>Bacillales</taxon>
        <taxon>Bacillaceae</taxon>
        <taxon>Pontibacillus</taxon>
    </lineage>
</organism>
<keyword evidence="10" id="KW-1185">Reference proteome</keyword>
<sequence>MFSSRQKMLLAKLLDSNQYVTVAFLAKWQNVSGRTIRYDLDAMDAILKDMDITLTRVPGKGVLLHVSEEKRSILLSIAEGNQITFDKCIQLTMISLFVVMRETVTIQQLADEFHLSRSSIQKYLPEVEEMLDRFDLQLTRLARRGFRVNGTERSLRRALYHLLTDVQVDLEKAKGWLTLEEHEGNELLLQWLDSCQEERGVYYSENSLQVLYIFLGWWYNHILNGHYVFVPQNQRDKKAYYLGKVREFLTCTIDDSRVLEHESAFLDNLFDQAKVVSYKKNAIQWGNYDKEKTFSTYLVKRISAVLQVDLTTDEKLMNDLTYHIKSAILRSEQGVEIDNPYTEEIKVRYRAIYEMVHQITCDMGYPLLAAEVAFITMHISASFDRSKSRRFIPTVIVVCSTGLATSSILTTKLSQVEPGFRIISVVNTEDLAHELEEHDVDFVLTTQELNMKLWNQVKIFRVSPLLNDDDKRTIQHEAQKIINRKQLELFNQVYASAAPVVEPTLFDETVHFAKTSDWRESVSLAAQPLLQKGYIRQGYIQEMIMSVERNGTYMVFLPKIAFVHAGPENVIKEGISMTVFDKEIDFGSFNPEKVKIVIVLAIKEAHNQDFLQLFRYLESPEVRERLSAKKSGGKEET</sequence>
<evidence type="ECO:0000256" key="3">
    <source>
        <dbReference type="ARBA" id="ARBA00023015"/>
    </source>
</evidence>
<keyword evidence="1" id="KW-0808">Transferase</keyword>
<dbReference type="Gene3D" id="3.40.930.10">
    <property type="entry name" value="Mannitol-specific EII, Chain A"/>
    <property type="match status" value="1"/>
</dbReference>
<dbReference type="SUPFAM" id="SSF52794">
    <property type="entry name" value="PTS system IIB component-like"/>
    <property type="match status" value="1"/>
</dbReference>
<dbReference type="eggNOG" id="COG1762">
    <property type="taxonomic scope" value="Bacteria"/>
</dbReference>
<dbReference type="PANTHER" id="PTHR30185">
    <property type="entry name" value="CRYPTIC BETA-GLUCOSIDE BGL OPERON ANTITERMINATOR"/>
    <property type="match status" value="1"/>
</dbReference>
<evidence type="ECO:0000259" key="6">
    <source>
        <dbReference type="PROSITE" id="PS51094"/>
    </source>
</evidence>
<dbReference type="SUPFAM" id="SSF63520">
    <property type="entry name" value="PTS-regulatory domain, PRD"/>
    <property type="match status" value="1"/>
</dbReference>
<dbReference type="AlphaFoldDB" id="A0A0A5G227"/>
<dbReference type="Pfam" id="PF05043">
    <property type="entry name" value="Mga"/>
    <property type="match status" value="1"/>
</dbReference>
<dbReference type="eggNOG" id="COG3711">
    <property type="taxonomic scope" value="Bacteria"/>
</dbReference>
<dbReference type="Gene3D" id="3.40.50.2300">
    <property type="match status" value="1"/>
</dbReference>
<dbReference type="InterPro" id="IPR036095">
    <property type="entry name" value="PTS_EIIB-like_sf"/>
</dbReference>